<evidence type="ECO:0000313" key="2">
    <source>
        <dbReference type="EMBL" id="KAJ5547239.1"/>
    </source>
</evidence>
<evidence type="ECO:0000313" key="3">
    <source>
        <dbReference type="Proteomes" id="UP001220324"/>
    </source>
</evidence>
<reference evidence="2 3" key="1">
    <citation type="journal article" date="2023" name="IMA Fungus">
        <title>Comparative genomic study of the Penicillium genus elucidates a diverse pangenome and 15 lateral gene transfer events.</title>
        <authorList>
            <person name="Petersen C."/>
            <person name="Sorensen T."/>
            <person name="Nielsen M.R."/>
            <person name="Sondergaard T.E."/>
            <person name="Sorensen J.L."/>
            <person name="Fitzpatrick D.A."/>
            <person name="Frisvad J.C."/>
            <person name="Nielsen K.L."/>
        </authorList>
    </citation>
    <scope>NUCLEOTIDE SEQUENCE [LARGE SCALE GENOMIC DNA]</scope>
    <source>
        <strain evidence="2 3">IBT 35679</strain>
    </source>
</reference>
<comment type="caution">
    <text evidence="2">The sequence shown here is derived from an EMBL/GenBank/DDBJ whole genome shotgun (WGS) entry which is preliminary data.</text>
</comment>
<accession>A0AAD6D2H0</accession>
<dbReference type="AlphaFoldDB" id="A0AAD6D2H0"/>
<gene>
    <name evidence="2" type="ORF">N7494_004824</name>
</gene>
<sequence>MSSKIDTKEKKNEARASDASVARSKQKLEDREVVCKGIKDTTSKLPYSSGYEAKYRRKNNV</sequence>
<keyword evidence="3" id="KW-1185">Reference proteome</keyword>
<dbReference type="EMBL" id="JAQIZZ010000003">
    <property type="protein sequence ID" value="KAJ5547239.1"/>
    <property type="molecule type" value="Genomic_DNA"/>
</dbReference>
<feature type="compositionally biased region" description="Basic and acidic residues" evidence="1">
    <location>
        <begin position="1"/>
        <end position="16"/>
    </location>
</feature>
<dbReference type="Proteomes" id="UP001220324">
    <property type="component" value="Unassembled WGS sequence"/>
</dbReference>
<evidence type="ECO:0000256" key="1">
    <source>
        <dbReference type="SAM" id="MobiDB-lite"/>
    </source>
</evidence>
<name>A0AAD6D2H0_9EURO</name>
<organism evidence="2 3">
    <name type="scientific">Penicillium frequentans</name>
    <dbReference type="NCBI Taxonomy" id="3151616"/>
    <lineage>
        <taxon>Eukaryota</taxon>
        <taxon>Fungi</taxon>
        <taxon>Dikarya</taxon>
        <taxon>Ascomycota</taxon>
        <taxon>Pezizomycotina</taxon>
        <taxon>Eurotiomycetes</taxon>
        <taxon>Eurotiomycetidae</taxon>
        <taxon>Eurotiales</taxon>
        <taxon>Aspergillaceae</taxon>
        <taxon>Penicillium</taxon>
    </lineage>
</organism>
<proteinExistence type="predicted"/>
<feature type="region of interest" description="Disordered" evidence="1">
    <location>
        <begin position="1"/>
        <end position="29"/>
    </location>
</feature>
<protein>
    <submittedName>
        <fullName evidence="2">Uncharacterized protein</fullName>
    </submittedName>
</protein>